<keyword evidence="3" id="KW-1185">Reference proteome</keyword>
<proteinExistence type="predicted"/>
<accession>A0ABY7FX48</accession>
<feature type="region of interest" description="Disordered" evidence="1">
    <location>
        <begin position="71"/>
        <end position="138"/>
    </location>
</feature>
<feature type="compositionally biased region" description="Basic and acidic residues" evidence="1">
    <location>
        <begin position="28"/>
        <end position="55"/>
    </location>
</feature>
<gene>
    <name evidence="2" type="ORF">MAR_011306</name>
</gene>
<protein>
    <submittedName>
        <fullName evidence="2">Uncharacterized protein</fullName>
    </submittedName>
</protein>
<feature type="compositionally biased region" description="Basic residues" evidence="1">
    <location>
        <begin position="85"/>
        <end position="98"/>
    </location>
</feature>
<evidence type="ECO:0000313" key="2">
    <source>
        <dbReference type="EMBL" id="WAR25602.1"/>
    </source>
</evidence>
<dbReference type="EMBL" id="CP111025">
    <property type="protein sequence ID" value="WAR25602.1"/>
    <property type="molecule type" value="Genomic_DNA"/>
</dbReference>
<evidence type="ECO:0000313" key="3">
    <source>
        <dbReference type="Proteomes" id="UP001164746"/>
    </source>
</evidence>
<feature type="region of interest" description="Disordered" evidence="1">
    <location>
        <begin position="24"/>
        <end position="55"/>
    </location>
</feature>
<dbReference type="Proteomes" id="UP001164746">
    <property type="component" value="Chromosome 14"/>
</dbReference>
<evidence type="ECO:0000256" key="1">
    <source>
        <dbReference type="SAM" id="MobiDB-lite"/>
    </source>
</evidence>
<name>A0ABY7FX48_MYAAR</name>
<organism evidence="2 3">
    <name type="scientific">Mya arenaria</name>
    <name type="common">Soft-shell clam</name>
    <dbReference type="NCBI Taxonomy" id="6604"/>
    <lineage>
        <taxon>Eukaryota</taxon>
        <taxon>Metazoa</taxon>
        <taxon>Spiralia</taxon>
        <taxon>Lophotrochozoa</taxon>
        <taxon>Mollusca</taxon>
        <taxon>Bivalvia</taxon>
        <taxon>Autobranchia</taxon>
        <taxon>Heteroconchia</taxon>
        <taxon>Euheterodonta</taxon>
        <taxon>Imparidentia</taxon>
        <taxon>Neoheterodontei</taxon>
        <taxon>Myida</taxon>
        <taxon>Myoidea</taxon>
        <taxon>Myidae</taxon>
        <taxon>Mya</taxon>
    </lineage>
</organism>
<feature type="compositionally biased region" description="Polar residues" evidence="1">
    <location>
        <begin position="117"/>
        <end position="126"/>
    </location>
</feature>
<reference evidence="2" key="1">
    <citation type="submission" date="2022-11" db="EMBL/GenBank/DDBJ databases">
        <title>Centuries of genome instability and evolution in soft-shell clam transmissible cancer (bioRxiv).</title>
        <authorList>
            <person name="Hart S.F.M."/>
            <person name="Yonemitsu M.A."/>
            <person name="Giersch R.M."/>
            <person name="Beal B.F."/>
            <person name="Arriagada G."/>
            <person name="Davis B.W."/>
            <person name="Ostrander E.A."/>
            <person name="Goff S.P."/>
            <person name="Metzger M.J."/>
        </authorList>
    </citation>
    <scope>NUCLEOTIDE SEQUENCE</scope>
    <source>
        <strain evidence="2">MELC-2E11</strain>
        <tissue evidence="2">Siphon/mantle</tissue>
    </source>
</reference>
<sequence length="180" mass="21156">MRFRNNLKENPELWDKYKKLEKKRKGIERRNRANAERHRKGKESQRRYKMRLKEKGTQVKNNVKTVLTRSERGKKRNYWREKQAKCRAGKSAQKKGRIKEHDRNYRIATETNKKKNLSSGSTNTGHSSMSKSALKKASSRIKLPKHPKKFGECFNYIVQWATPPKRAALSNKEIICSPAT</sequence>